<dbReference type="EMBL" id="PQXF01000026">
    <property type="protein sequence ID" value="PXF59307.1"/>
    <property type="molecule type" value="Genomic_DNA"/>
</dbReference>
<proteinExistence type="predicted"/>
<reference evidence="1" key="1">
    <citation type="submission" date="2018-01" db="EMBL/GenBank/DDBJ databases">
        <authorList>
            <person name="Krukenberg V."/>
        </authorList>
    </citation>
    <scope>NUCLEOTIDE SEQUENCE</scope>
    <source>
        <strain evidence="1">E20ANME2</strain>
    </source>
</reference>
<accession>A0AC61L127</accession>
<protein>
    <submittedName>
        <fullName evidence="1">Uncharacterized protein</fullName>
    </submittedName>
</protein>
<name>A0AC61L127_9EURY</name>
<organism evidence="1 2">
    <name type="scientific">Candidatus Methanogaster sp</name>
    <dbReference type="NCBI Taxonomy" id="3386292"/>
    <lineage>
        <taxon>Archaea</taxon>
        <taxon>Methanobacteriati</taxon>
        <taxon>Methanobacteriota</taxon>
        <taxon>Stenosarchaea group</taxon>
        <taxon>Methanomicrobia</taxon>
        <taxon>Methanosarcinales</taxon>
        <taxon>ANME-2 cluster</taxon>
        <taxon>Candidatus Methanogasteraceae</taxon>
        <taxon>Candidatus Methanogaster</taxon>
    </lineage>
</organism>
<dbReference type="Proteomes" id="UP000248329">
    <property type="component" value="Unassembled WGS sequence"/>
</dbReference>
<sequence length="218" mass="25841">MKDMGMFYAEKTDNYLRFGDVVRGYILPNTTIKEPILSFKSESHNYTIDVELPYSVVLTPCCSIGESTISLTPLIKVRSNFFKNPYFAEDLTRINRKMEPQQAYSPVEWGKFSLEAQQRHLEEEINYALLNLFIYEENEIFKKYTLRGREITYYMINFRDIYTMKCAMIKRPEELKPEDAPIIESKVLQLSIQARSELRDKIVFYYSRIPEEDEILED</sequence>
<evidence type="ECO:0000313" key="1">
    <source>
        <dbReference type="EMBL" id="PXF59307.1"/>
    </source>
</evidence>
<evidence type="ECO:0000313" key="2">
    <source>
        <dbReference type="Proteomes" id="UP000248329"/>
    </source>
</evidence>
<gene>
    <name evidence="1" type="ORF">C4B59_11650</name>
</gene>
<comment type="caution">
    <text evidence="1">The sequence shown here is derived from an EMBL/GenBank/DDBJ whole genome shotgun (WGS) entry which is preliminary data.</text>
</comment>